<name>A0ACB7G2I1_MANES</name>
<dbReference type="Proteomes" id="UP000091857">
    <property type="component" value="Chromosome 17"/>
</dbReference>
<protein>
    <submittedName>
        <fullName evidence="1">Uncharacterized protein</fullName>
    </submittedName>
</protein>
<evidence type="ECO:0000313" key="2">
    <source>
        <dbReference type="Proteomes" id="UP000091857"/>
    </source>
</evidence>
<keyword evidence="2" id="KW-1185">Reference proteome</keyword>
<comment type="caution">
    <text evidence="1">The sequence shown here is derived from an EMBL/GenBank/DDBJ whole genome shotgun (WGS) entry which is preliminary data.</text>
</comment>
<proteinExistence type="predicted"/>
<dbReference type="EMBL" id="CM004403">
    <property type="protein sequence ID" value="KAG8634412.1"/>
    <property type="molecule type" value="Genomic_DNA"/>
</dbReference>
<gene>
    <name evidence="1" type="ORF">MANES_17G030400v8</name>
</gene>
<organism evidence="1 2">
    <name type="scientific">Manihot esculenta</name>
    <name type="common">Cassava</name>
    <name type="synonym">Jatropha manihot</name>
    <dbReference type="NCBI Taxonomy" id="3983"/>
    <lineage>
        <taxon>Eukaryota</taxon>
        <taxon>Viridiplantae</taxon>
        <taxon>Streptophyta</taxon>
        <taxon>Embryophyta</taxon>
        <taxon>Tracheophyta</taxon>
        <taxon>Spermatophyta</taxon>
        <taxon>Magnoliopsida</taxon>
        <taxon>eudicotyledons</taxon>
        <taxon>Gunneridae</taxon>
        <taxon>Pentapetalae</taxon>
        <taxon>rosids</taxon>
        <taxon>fabids</taxon>
        <taxon>Malpighiales</taxon>
        <taxon>Euphorbiaceae</taxon>
        <taxon>Crotonoideae</taxon>
        <taxon>Manihoteae</taxon>
        <taxon>Manihot</taxon>
    </lineage>
</organism>
<evidence type="ECO:0000313" key="1">
    <source>
        <dbReference type="EMBL" id="KAG8634412.1"/>
    </source>
</evidence>
<sequence>MNFWFEQMEFGCELEVDVNGDEIFVVDKKFLACYSGRFRKLFGKLTGSARQLKVVFQCFPGGARGFELVARFCYNNGAIEITPSNIVLLSCAACYMEMDSNSSATPNLVDQTEKSLEGINYWTWSELLVALKQCQDLSPASNSSFVLEKVLESLIGRLSLPTVASPFRCSSENFSSQFSSDISSTCSTRNNCSPTTWWFEDLLFLNVILFDKVIRMMVSQKVDHAIISKFLIFYLRSRLPSTGLAEQRQIMEKVISLLLLLDRSCLSCKGLFDVLRVVSSLKILSKCYKLKLELLIGSQLDQATLDHLLVPSPPRKKYMYDVNLVLRLAEAYIRRGWMTPSRLKKVGRLMDSYLMEVAPDFLLKPSTFAALVSVLPDSARESSDRLYQAMDLYLEVHTQLCEEEKMRLCYALNHEKLSAESLQHLGQNSKFPSITSLQVFITQESKHSSSISNCLYYIKRVDEFRICREHKEDPHEPVRPLARKHEHSRETGVHLQQMQCRVAELENACTVLQSQVPNVTEQRFCNSGKFRSLPKLCS</sequence>
<reference evidence="2" key="1">
    <citation type="journal article" date="2016" name="Nat. Biotechnol.">
        <title>Sequencing wild and cultivated cassava and related species reveals extensive interspecific hybridization and genetic diversity.</title>
        <authorList>
            <person name="Bredeson J.V."/>
            <person name="Lyons J.B."/>
            <person name="Prochnik S.E."/>
            <person name="Wu G.A."/>
            <person name="Ha C.M."/>
            <person name="Edsinger-Gonzales E."/>
            <person name="Grimwood J."/>
            <person name="Schmutz J."/>
            <person name="Rabbi I.Y."/>
            <person name="Egesi C."/>
            <person name="Nauluvula P."/>
            <person name="Lebot V."/>
            <person name="Ndunguru J."/>
            <person name="Mkamilo G."/>
            <person name="Bart R.S."/>
            <person name="Setter T.L."/>
            <person name="Gleadow R.M."/>
            <person name="Kulakow P."/>
            <person name="Ferguson M.E."/>
            <person name="Rounsley S."/>
            <person name="Rokhsar D.S."/>
        </authorList>
    </citation>
    <scope>NUCLEOTIDE SEQUENCE [LARGE SCALE GENOMIC DNA]</scope>
    <source>
        <strain evidence="2">cv. AM560-2</strain>
    </source>
</reference>
<accession>A0ACB7G2I1</accession>